<feature type="domain" description="EF-hand" evidence="7">
    <location>
        <begin position="56"/>
        <end position="91"/>
    </location>
</feature>
<dbReference type="PROSITE" id="PS50222">
    <property type="entry name" value="EF_HAND_2"/>
    <property type="match status" value="3"/>
</dbReference>
<dbReference type="Gene3D" id="1.10.238.10">
    <property type="entry name" value="EF-hand"/>
    <property type="match status" value="1"/>
</dbReference>
<dbReference type="Pfam" id="PF13833">
    <property type="entry name" value="EF-hand_8"/>
    <property type="match status" value="1"/>
</dbReference>
<keyword evidence="5" id="KW-0106">Calcium</keyword>
<dbReference type="PANTHER" id="PTHR23055:SF178">
    <property type="entry name" value="NEUROCALCIN HOMOLOG"/>
    <property type="match status" value="1"/>
</dbReference>
<evidence type="ECO:0000259" key="7">
    <source>
        <dbReference type="PROSITE" id="PS50222"/>
    </source>
</evidence>
<keyword evidence="3" id="KW-0479">Metal-binding</keyword>
<dbReference type="EMBL" id="HBGD01010167">
    <property type="protein sequence ID" value="CAD9085091.1"/>
    <property type="molecule type" value="Transcribed_RNA"/>
</dbReference>
<protein>
    <recommendedName>
        <fullName evidence="7">EF-hand domain-containing protein</fullName>
    </recommendedName>
</protein>
<dbReference type="GO" id="GO:0005509">
    <property type="term" value="F:calcium ion binding"/>
    <property type="evidence" value="ECO:0007669"/>
    <property type="project" value="InterPro"/>
</dbReference>
<dbReference type="InterPro" id="IPR018247">
    <property type="entry name" value="EF_Hand_1_Ca_BS"/>
</dbReference>
<dbReference type="SUPFAM" id="SSF47473">
    <property type="entry name" value="EF-hand"/>
    <property type="match status" value="1"/>
</dbReference>
<name>A0A7S1KTM0_9EUKA</name>
<accession>A0A7S1KTM0</accession>
<dbReference type="SMART" id="SM00054">
    <property type="entry name" value="EFh"/>
    <property type="match status" value="3"/>
</dbReference>
<proteinExistence type="inferred from homology"/>
<dbReference type="CDD" id="cd00051">
    <property type="entry name" value="EFh"/>
    <property type="match status" value="2"/>
</dbReference>
<dbReference type="InterPro" id="IPR028846">
    <property type="entry name" value="Recoverin"/>
</dbReference>
<dbReference type="Pfam" id="PF13499">
    <property type="entry name" value="EF-hand_7"/>
    <property type="match status" value="1"/>
</dbReference>
<evidence type="ECO:0000313" key="8">
    <source>
        <dbReference type="EMBL" id="CAD9085091.1"/>
    </source>
</evidence>
<evidence type="ECO:0000256" key="6">
    <source>
        <dbReference type="ARBA" id="ARBA00023288"/>
    </source>
</evidence>
<dbReference type="PRINTS" id="PR00450">
    <property type="entry name" value="RECOVERIN"/>
</dbReference>
<feature type="domain" description="EF-hand" evidence="7">
    <location>
        <begin position="92"/>
        <end position="127"/>
    </location>
</feature>
<evidence type="ECO:0000256" key="5">
    <source>
        <dbReference type="ARBA" id="ARBA00022837"/>
    </source>
</evidence>
<evidence type="ECO:0000256" key="3">
    <source>
        <dbReference type="ARBA" id="ARBA00022723"/>
    </source>
</evidence>
<keyword evidence="2" id="KW-0519">Myristate</keyword>
<dbReference type="InterPro" id="IPR002048">
    <property type="entry name" value="EF_hand_dom"/>
</dbReference>
<reference evidence="8" key="1">
    <citation type="submission" date="2021-01" db="EMBL/GenBank/DDBJ databases">
        <authorList>
            <person name="Corre E."/>
            <person name="Pelletier E."/>
            <person name="Niang G."/>
            <person name="Scheremetjew M."/>
            <person name="Finn R."/>
            <person name="Kale V."/>
            <person name="Holt S."/>
            <person name="Cochrane G."/>
            <person name="Meng A."/>
            <person name="Brown T."/>
            <person name="Cohen L."/>
        </authorList>
    </citation>
    <scope>NUCLEOTIDE SEQUENCE</scope>
    <source>
        <strain evidence="8">WS</strain>
    </source>
</reference>
<keyword evidence="6" id="KW-0449">Lipoprotein</keyword>
<evidence type="ECO:0000256" key="2">
    <source>
        <dbReference type="ARBA" id="ARBA00022707"/>
    </source>
</evidence>
<gene>
    <name evidence="8" type="ORF">PCOS0759_LOCUS8345</name>
</gene>
<evidence type="ECO:0000256" key="4">
    <source>
        <dbReference type="ARBA" id="ARBA00022737"/>
    </source>
</evidence>
<dbReference type="PANTHER" id="PTHR23055">
    <property type="entry name" value="CALCIUM BINDING PROTEINS"/>
    <property type="match status" value="1"/>
</dbReference>
<dbReference type="PROSITE" id="PS00018">
    <property type="entry name" value="EF_HAND_1"/>
    <property type="match status" value="2"/>
</dbReference>
<keyword evidence="4" id="KW-0677">Repeat</keyword>
<comment type="similarity">
    <text evidence="1">Belongs to the recoverin family.</text>
</comment>
<dbReference type="AlphaFoldDB" id="A0A7S1KTM0"/>
<evidence type="ECO:0000256" key="1">
    <source>
        <dbReference type="ARBA" id="ARBA00006049"/>
    </source>
</evidence>
<sequence>MGNTKSMRNDDWEGLKRVTGLSIPELKALHKEFHIGFPKGRMSKKEYMKINVQNKAAEDFVSIMFDAFDEDKNSYIDFREYALAIGVKKNGTLEDKIKLAFNMFDIDGDGSIQYEEMVKLIASLFKMIAAKTHGDNEKIMEKMEEQAKERVDQIFSKMDANNDKSLSFDEFREGCAKDSEISRALLKVGGAGL</sequence>
<feature type="domain" description="EF-hand" evidence="7">
    <location>
        <begin position="146"/>
        <end position="181"/>
    </location>
</feature>
<dbReference type="InterPro" id="IPR011992">
    <property type="entry name" value="EF-hand-dom_pair"/>
</dbReference>
<organism evidence="8">
    <name type="scientific">Percolomonas cosmopolitus</name>
    <dbReference type="NCBI Taxonomy" id="63605"/>
    <lineage>
        <taxon>Eukaryota</taxon>
        <taxon>Discoba</taxon>
        <taxon>Heterolobosea</taxon>
        <taxon>Tetramitia</taxon>
        <taxon>Eutetramitia</taxon>
        <taxon>Percolomonadidae</taxon>
        <taxon>Percolomonas</taxon>
    </lineage>
</organism>